<dbReference type="GO" id="GO:0005096">
    <property type="term" value="F:GTPase activator activity"/>
    <property type="evidence" value="ECO:0007669"/>
    <property type="project" value="UniProtKB-KW"/>
</dbReference>
<dbReference type="EMBL" id="AHAT01000030">
    <property type="status" value="NOT_ANNOTATED_CDS"/>
    <property type="molecule type" value="Genomic_DNA"/>
</dbReference>
<name>W5MTI0_LEPOC</name>
<evidence type="ECO:0000313" key="4">
    <source>
        <dbReference type="Proteomes" id="UP000018468"/>
    </source>
</evidence>
<dbReference type="CDD" id="cd04405">
    <property type="entry name" value="RhoGAP_BRCC3-like"/>
    <property type="match status" value="1"/>
</dbReference>
<dbReference type="RefSeq" id="XP_015211968.1">
    <property type="nucleotide sequence ID" value="XM_015356482.2"/>
</dbReference>
<dbReference type="GeneID" id="102690622"/>
<evidence type="ECO:0000313" key="3">
    <source>
        <dbReference type="Ensembl" id="ENSLOCP00000011689.1"/>
    </source>
</evidence>
<dbReference type="OrthoDB" id="524326at2759"/>
<protein>
    <submittedName>
        <fullName evidence="3">DEP domain containing 1a</fullName>
    </submittedName>
</protein>
<dbReference type="SUPFAM" id="SSF48350">
    <property type="entry name" value="GTPase activation domain, GAP"/>
    <property type="match status" value="1"/>
</dbReference>
<feature type="domain" description="DEP" evidence="2">
    <location>
        <begin position="27"/>
        <end position="111"/>
    </location>
</feature>
<evidence type="ECO:0000259" key="2">
    <source>
        <dbReference type="PROSITE" id="PS50186"/>
    </source>
</evidence>
<evidence type="ECO:0000256" key="1">
    <source>
        <dbReference type="ARBA" id="ARBA00022468"/>
    </source>
</evidence>
<reference evidence="3" key="3">
    <citation type="submission" date="2025-09" db="UniProtKB">
        <authorList>
            <consortium name="Ensembl"/>
        </authorList>
    </citation>
    <scope>IDENTIFICATION</scope>
</reference>
<dbReference type="SMART" id="SM00049">
    <property type="entry name" value="DEP"/>
    <property type="match status" value="1"/>
</dbReference>
<dbReference type="GO" id="GO:0035556">
    <property type="term" value="P:intracellular signal transduction"/>
    <property type="evidence" value="ECO:0007669"/>
    <property type="project" value="InterPro"/>
</dbReference>
<dbReference type="GeneTree" id="ENSGT00950000182976"/>
<dbReference type="FunCoup" id="W5MTI0">
    <property type="interactions" value="550"/>
</dbReference>
<proteinExistence type="predicted"/>
<dbReference type="PANTHER" id="PTHR16206">
    <property type="entry name" value="DEP DOMAIN-CONTAINING"/>
    <property type="match status" value="1"/>
</dbReference>
<dbReference type="InterPro" id="IPR000591">
    <property type="entry name" value="DEP_dom"/>
</dbReference>
<dbReference type="InterPro" id="IPR036390">
    <property type="entry name" value="WH_DNA-bd_sf"/>
</dbReference>
<dbReference type="PROSITE" id="PS50186">
    <property type="entry name" value="DEP"/>
    <property type="match status" value="1"/>
</dbReference>
<dbReference type="STRING" id="7918.ENSLOCP00000011689"/>
<dbReference type="PANTHER" id="PTHR16206:SF12">
    <property type="entry name" value="DEP DOMAIN-CONTAINING PROTEIN 1A"/>
    <property type="match status" value="1"/>
</dbReference>
<reference evidence="3" key="2">
    <citation type="submission" date="2025-08" db="UniProtKB">
        <authorList>
            <consortium name="Ensembl"/>
        </authorList>
    </citation>
    <scope>IDENTIFICATION</scope>
</reference>
<dbReference type="Gene3D" id="1.10.10.10">
    <property type="entry name" value="Winged helix-like DNA-binding domain superfamily/Winged helix DNA-binding domain"/>
    <property type="match status" value="1"/>
</dbReference>
<dbReference type="FunFam" id="1.10.10.10:FF:000182">
    <property type="entry name" value="DEP domain-containing protein 1B isoform 1"/>
    <property type="match status" value="1"/>
</dbReference>
<dbReference type="OMA" id="HRRHMRT"/>
<reference evidence="4" key="1">
    <citation type="submission" date="2011-12" db="EMBL/GenBank/DDBJ databases">
        <title>The Draft Genome of Lepisosteus oculatus.</title>
        <authorList>
            <consortium name="The Broad Institute Genome Assembly &amp; Analysis Group"/>
            <consortium name="Computational R&amp;D Group"/>
            <consortium name="and Sequencing Platform"/>
            <person name="Di Palma F."/>
            <person name="Alfoldi J."/>
            <person name="Johnson J."/>
            <person name="Berlin A."/>
            <person name="Gnerre S."/>
            <person name="Jaffe D."/>
            <person name="MacCallum I."/>
            <person name="Young S."/>
            <person name="Walker B.J."/>
            <person name="Lander E.S."/>
            <person name="Lindblad-Toh K."/>
        </authorList>
    </citation>
    <scope>NUCLEOTIDE SEQUENCE [LARGE SCALE GENOMIC DNA]</scope>
</reference>
<keyword evidence="4" id="KW-1185">Reference proteome</keyword>
<dbReference type="Pfam" id="PF00610">
    <property type="entry name" value="DEP"/>
    <property type="match status" value="1"/>
</dbReference>
<dbReference type="Gene3D" id="1.10.555.10">
    <property type="entry name" value="Rho GTPase activation protein"/>
    <property type="match status" value="1"/>
</dbReference>
<dbReference type="InterPro" id="IPR036388">
    <property type="entry name" value="WH-like_DNA-bd_sf"/>
</dbReference>
<dbReference type="Bgee" id="ENSLOCG00000009559">
    <property type="expression patterns" value="Expressed in ovary and 9 other cell types or tissues"/>
</dbReference>
<dbReference type="Ensembl" id="ENSLOCT00000011707.1">
    <property type="protein sequence ID" value="ENSLOCP00000011689.1"/>
    <property type="gene ID" value="ENSLOCG00000009559.1"/>
</dbReference>
<organism evidence="3 4">
    <name type="scientific">Lepisosteus oculatus</name>
    <name type="common">Spotted gar</name>
    <dbReference type="NCBI Taxonomy" id="7918"/>
    <lineage>
        <taxon>Eukaryota</taxon>
        <taxon>Metazoa</taxon>
        <taxon>Chordata</taxon>
        <taxon>Craniata</taxon>
        <taxon>Vertebrata</taxon>
        <taxon>Euteleostomi</taxon>
        <taxon>Actinopterygii</taxon>
        <taxon>Neopterygii</taxon>
        <taxon>Holostei</taxon>
        <taxon>Semionotiformes</taxon>
        <taxon>Lepisosteidae</taxon>
        <taxon>Lepisosteus</taxon>
    </lineage>
</organism>
<dbReference type="Proteomes" id="UP000018468">
    <property type="component" value="Linkage group LG10"/>
</dbReference>
<dbReference type="CDD" id="cd04447">
    <property type="entry name" value="DEP_BRCC3"/>
    <property type="match status" value="1"/>
</dbReference>
<sequence length="848" mass="96443">MDFQESRIVTPGPYRATKLWNEVTKLFRAGMPLKKHRQHFRVHGNCFTAAAAVDWLHELLRNNSNFGPEVTRQQTVQLLRKFLKNHVIEDVKGRWGSEDLEDNSQLFRFPPTSPLKTIPYRPSFMRKKAASVSIKERESFFKFSNFYRRSSKKFDETQENIDPLNKEELTDVPESVQIHSREITQEDIHEVWRNITLTHLQKSLGLTSLEDVLDPAQVNPGHIVYNMTNVNKHGVVTLQDKTGDLPHWVLSAMKCLANWPKYDSSQPSYPGFERDVFKTVSDYFINLPQPLLTFEYYELFVNILVLCGYIMVPKTQRGKRKSQEEPNYPQPAKTQHLHDANLFKSTECLLLSLIRKGSLEESESPMKEVFSSNLEAKQLAQLKGCAKKILKCNEADRRSSACDIIGGSCQNLAQFKSSETMPVKFRPRCYSMEGIMDISGDAGPRHLFKSEESLTSCSSSGSTFSSSLRKTGSPFDIHSKAPRQEPIYISIPSCSTKELKKGIELCSSQSASNEAPIPLEVQSIKRRHMSRSNSVGNCTGLGSIKEISSSYSINAPVAEITMKPDFSSCIGLRRPSVLNLVAKKDGQKSAHVSRRCQSSMELCEKLSSTSVSTFARPPSPEQSLLQPQLERVAIEALQLCTLLLPPSNRRQLQLLMRMISRMSQNVDMPRLHDVIGTRTLMVHTFSRCVLCCQEEVDLDELLATRLVSFLMDHHQEILQVPGYLLSAVQDHIDYMRKVQITYPGESVSATLPTYSFCRQITCQEFEEQKLSVSQAAIADLLESLIKDKNLCVKEKKKKLKQFQKEYPDIYSRRFPTTESEAQLFVDKPKIKPPMLLNMKKSKTFGLRN</sequence>
<accession>W5MTI0</accession>
<dbReference type="SUPFAM" id="SSF46785">
    <property type="entry name" value="Winged helix' DNA-binding domain"/>
    <property type="match status" value="1"/>
</dbReference>
<dbReference type="KEGG" id="loc:102690622"/>
<keyword evidence="1" id="KW-0343">GTPase activation</keyword>
<dbReference type="eggNOG" id="ENOG502QR00">
    <property type="taxonomic scope" value="Eukaryota"/>
</dbReference>
<dbReference type="InParanoid" id="W5MTI0"/>
<dbReference type="InterPro" id="IPR008936">
    <property type="entry name" value="Rho_GTPase_activation_prot"/>
</dbReference>
<dbReference type="AlphaFoldDB" id="W5MTI0"/>